<reference evidence="1 2" key="1">
    <citation type="submission" date="2021-03" db="EMBL/GenBank/DDBJ databases">
        <title>Sequencing the genomes of 1000 actinobacteria strains.</title>
        <authorList>
            <person name="Klenk H.-P."/>
        </authorList>
    </citation>
    <scope>NUCLEOTIDE SEQUENCE [LARGE SCALE GENOMIC DNA]</scope>
    <source>
        <strain evidence="1 2">DSM 46670</strain>
    </source>
</reference>
<dbReference type="RefSeq" id="WP_209642400.1">
    <property type="nucleotide sequence ID" value="NZ_JAGINW010000001.1"/>
</dbReference>
<keyword evidence="2" id="KW-1185">Reference proteome</keyword>
<dbReference type="Proteomes" id="UP001519332">
    <property type="component" value="Unassembled WGS sequence"/>
</dbReference>
<protein>
    <submittedName>
        <fullName evidence="1">Uncharacterized protein</fullName>
    </submittedName>
</protein>
<proteinExistence type="predicted"/>
<gene>
    <name evidence="1" type="ORF">JOF56_005548</name>
</gene>
<evidence type="ECO:0000313" key="1">
    <source>
        <dbReference type="EMBL" id="MBP2325163.1"/>
    </source>
</evidence>
<sequence length="484" mass="51784">MWRADLIAEQDVAELPASRLPARPPSPLLAAGNQAMARVVAQPQMFAQLWGVGSVIDSAVDLVGGLVQGIVGQSLRGSVGRGGDNNPGDVLVVMRLLAAAGYADADMAGAITRFQREVVEMSRPDGRVDPGGRTFRALASASSSSAAAPAPAEVAPSSAGAVSADPAGIEAELAALAALQRQAPKKGGEESGPQRAELVERIGELRKAIKGISDPEQRARYFERLTAVAPFYSQYSNKAFLHTTVKIVNDSTCNITTVAMGLELLGKSAGDYVGDRARLEIVEHWVEGRIGSEINTDSARLPDFLQLAAIVEKLGGVTDPSEEQLNEARRVALNEWITKGASALITLFARFGVKAEEVTSPESKDLRAIGAKYRDDLLKIASGREAAGKHEVIGGDDVKDVALHESKVELNGYKEWVKQRFEPLLAEGRPVCLGMFNHWTRLQSIDDEHIVIDDPGGGRRANRTFTWEAARAVGLFWHSVVAQG</sequence>
<accession>A0ABS4TML1</accession>
<name>A0ABS4TML1_9PSEU</name>
<comment type="caution">
    <text evidence="1">The sequence shown here is derived from an EMBL/GenBank/DDBJ whole genome shotgun (WGS) entry which is preliminary data.</text>
</comment>
<dbReference type="EMBL" id="JAGINW010000001">
    <property type="protein sequence ID" value="MBP2325163.1"/>
    <property type="molecule type" value="Genomic_DNA"/>
</dbReference>
<organism evidence="1 2">
    <name type="scientific">Kibdelosporangium banguiense</name>
    <dbReference type="NCBI Taxonomy" id="1365924"/>
    <lineage>
        <taxon>Bacteria</taxon>
        <taxon>Bacillati</taxon>
        <taxon>Actinomycetota</taxon>
        <taxon>Actinomycetes</taxon>
        <taxon>Pseudonocardiales</taxon>
        <taxon>Pseudonocardiaceae</taxon>
        <taxon>Kibdelosporangium</taxon>
    </lineage>
</organism>
<evidence type="ECO:0000313" key="2">
    <source>
        <dbReference type="Proteomes" id="UP001519332"/>
    </source>
</evidence>